<keyword evidence="2" id="KW-1133">Transmembrane helix</keyword>
<reference evidence="3 4" key="1">
    <citation type="journal article" date="2022" name="Nat. Plants">
        <title>Genomes of leafy and leafless Platanthera orchids illuminate the evolution of mycoheterotrophy.</title>
        <authorList>
            <person name="Li M.H."/>
            <person name="Liu K.W."/>
            <person name="Li Z."/>
            <person name="Lu H.C."/>
            <person name="Ye Q.L."/>
            <person name="Zhang D."/>
            <person name="Wang J.Y."/>
            <person name="Li Y.F."/>
            <person name="Zhong Z.M."/>
            <person name="Liu X."/>
            <person name="Yu X."/>
            <person name="Liu D.K."/>
            <person name="Tu X.D."/>
            <person name="Liu B."/>
            <person name="Hao Y."/>
            <person name="Liao X.Y."/>
            <person name="Jiang Y.T."/>
            <person name="Sun W.H."/>
            <person name="Chen J."/>
            <person name="Chen Y.Q."/>
            <person name="Ai Y."/>
            <person name="Zhai J.W."/>
            <person name="Wu S.S."/>
            <person name="Zhou Z."/>
            <person name="Hsiao Y.Y."/>
            <person name="Wu W.L."/>
            <person name="Chen Y.Y."/>
            <person name="Lin Y.F."/>
            <person name="Hsu J.L."/>
            <person name="Li C.Y."/>
            <person name="Wang Z.W."/>
            <person name="Zhao X."/>
            <person name="Zhong W.Y."/>
            <person name="Ma X.K."/>
            <person name="Ma L."/>
            <person name="Huang J."/>
            <person name="Chen G.Z."/>
            <person name="Huang M.Z."/>
            <person name="Huang L."/>
            <person name="Peng D.H."/>
            <person name="Luo Y.B."/>
            <person name="Zou S.Q."/>
            <person name="Chen S.P."/>
            <person name="Lan S."/>
            <person name="Tsai W.C."/>
            <person name="Van de Peer Y."/>
            <person name="Liu Z.J."/>
        </authorList>
    </citation>
    <scope>NUCLEOTIDE SEQUENCE [LARGE SCALE GENOMIC DNA]</scope>
    <source>
        <strain evidence="3">Lor287</strain>
    </source>
</reference>
<evidence type="ECO:0000256" key="2">
    <source>
        <dbReference type="SAM" id="Phobius"/>
    </source>
</evidence>
<sequence>MDQPLTTAGELGRLVNPGLLGDLPSPAPAASFWTWGSIILTAVASALAAAAFGILFSKLIQISIRFRRRRTLVRLPSFRSSGEEEDDDASISSCDTSTGDGDETDEMEDKDEEEEEEDEERWRDFRGAEVNGAGNISFSSFSLADLVEGMGVVKAWDGMGLGRFDGSVGAPSFFDMSLGEILNISTSGSTAQITGPTTQLAWPEETTNHRRGAVVRFWDGRAGDEAPAATTRPLFGQRVGAGVMAREGGELIRRR</sequence>
<feature type="region of interest" description="Disordered" evidence="1">
    <location>
        <begin position="79"/>
        <end position="122"/>
    </location>
</feature>
<protein>
    <submittedName>
        <fullName evidence="3">Uncharacterized protein</fullName>
    </submittedName>
</protein>
<evidence type="ECO:0000313" key="3">
    <source>
        <dbReference type="EMBL" id="KAK8951672.1"/>
    </source>
</evidence>
<feature type="compositionally biased region" description="Acidic residues" evidence="1">
    <location>
        <begin position="100"/>
        <end position="119"/>
    </location>
</feature>
<organism evidence="3 4">
    <name type="scientific">Platanthera zijinensis</name>
    <dbReference type="NCBI Taxonomy" id="2320716"/>
    <lineage>
        <taxon>Eukaryota</taxon>
        <taxon>Viridiplantae</taxon>
        <taxon>Streptophyta</taxon>
        <taxon>Embryophyta</taxon>
        <taxon>Tracheophyta</taxon>
        <taxon>Spermatophyta</taxon>
        <taxon>Magnoliopsida</taxon>
        <taxon>Liliopsida</taxon>
        <taxon>Asparagales</taxon>
        <taxon>Orchidaceae</taxon>
        <taxon>Orchidoideae</taxon>
        <taxon>Orchideae</taxon>
        <taxon>Orchidinae</taxon>
        <taxon>Platanthera</taxon>
    </lineage>
</organism>
<comment type="caution">
    <text evidence="3">The sequence shown here is derived from an EMBL/GenBank/DDBJ whole genome shotgun (WGS) entry which is preliminary data.</text>
</comment>
<evidence type="ECO:0000313" key="4">
    <source>
        <dbReference type="Proteomes" id="UP001418222"/>
    </source>
</evidence>
<accession>A0AAP0GCR5</accession>
<dbReference type="Proteomes" id="UP001418222">
    <property type="component" value="Unassembled WGS sequence"/>
</dbReference>
<dbReference type="PANTHER" id="PTHR36715:SF1">
    <property type="entry name" value="PROTEIN, PUTATIVE-RELATED"/>
    <property type="match status" value="1"/>
</dbReference>
<gene>
    <name evidence="3" type="ORF">KSP39_PZI004931</name>
</gene>
<keyword evidence="2" id="KW-0812">Transmembrane</keyword>
<keyword evidence="4" id="KW-1185">Reference proteome</keyword>
<proteinExistence type="predicted"/>
<dbReference type="AlphaFoldDB" id="A0AAP0GCR5"/>
<dbReference type="PANTHER" id="PTHR36715">
    <property type="entry name" value="BNAANNG41370D PROTEIN"/>
    <property type="match status" value="1"/>
</dbReference>
<evidence type="ECO:0000256" key="1">
    <source>
        <dbReference type="SAM" id="MobiDB-lite"/>
    </source>
</evidence>
<feature type="transmembrane region" description="Helical" evidence="2">
    <location>
        <begin position="32"/>
        <end position="60"/>
    </location>
</feature>
<keyword evidence="2" id="KW-0472">Membrane</keyword>
<feature type="compositionally biased region" description="Polar residues" evidence="1">
    <location>
        <begin position="90"/>
        <end position="99"/>
    </location>
</feature>
<name>A0AAP0GCR5_9ASPA</name>
<dbReference type="EMBL" id="JBBWWQ010000003">
    <property type="protein sequence ID" value="KAK8951672.1"/>
    <property type="molecule type" value="Genomic_DNA"/>
</dbReference>